<name>A0A933SGB1_UNCEI</name>
<dbReference type="InterPro" id="IPR001296">
    <property type="entry name" value="Glyco_trans_1"/>
</dbReference>
<dbReference type="PANTHER" id="PTHR12526:SF590">
    <property type="entry name" value="ALPHA-MALTOSE-1-PHOSPHATE SYNTHASE"/>
    <property type="match status" value="1"/>
</dbReference>
<gene>
    <name evidence="2" type="ORF">HZA61_16885</name>
</gene>
<organism evidence="2 3">
    <name type="scientific">Eiseniibacteriota bacterium</name>
    <dbReference type="NCBI Taxonomy" id="2212470"/>
    <lineage>
        <taxon>Bacteria</taxon>
        <taxon>Candidatus Eiseniibacteriota</taxon>
    </lineage>
</organism>
<sequence>MRIATFLPHVGVFGGVRRFLELGNEWVARGHDVTLYHPEGNAPAWLPYRGRVVPLTAAADAESDVAVCADPHTYGTFRAHRSGRHVYYCVIEGDAGLDRALPDHGVTLAANSGALRAKLARRAGRPVLDGVGGIRTSVFRPLPALRAGTPLRVLVNGRRSRPKKGTDLVLRVLAGLVGKVPEFEVVLFDSVDVHNRQDPRDGAPLPPNARFVIGPTQEELVALYQSSHVFVAAERKAGWCNTALEALASGCAVVCTRSGTRDFAVHEHNALVAWRHPFFLRRAIRRVLTDGALRERLAAAGPASAEPWGWPVLAEKLLRQF</sequence>
<reference evidence="2" key="1">
    <citation type="submission" date="2020-07" db="EMBL/GenBank/DDBJ databases">
        <title>Huge and variable diversity of episymbiotic CPR bacteria and DPANN archaea in groundwater ecosystems.</title>
        <authorList>
            <person name="He C.Y."/>
            <person name="Keren R."/>
            <person name="Whittaker M."/>
            <person name="Farag I.F."/>
            <person name="Doudna J."/>
            <person name="Cate J.H.D."/>
            <person name="Banfield J.F."/>
        </authorList>
    </citation>
    <scope>NUCLEOTIDE SEQUENCE</scope>
    <source>
        <strain evidence="2">NC_groundwater_1813_Pr3_B-0.1um_71_17</strain>
    </source>
</reference>
<evidence type="ECO:0000313" key="3">
    <source>
        <dbReference type="Proteomes" id="UP000696931"/>
    </source>
</evidence>
<dbReference type="Proteomes" id="UP000696931">
    <property type="component" value="Unassembled WGS sequence"/>
</dbReference>
<accession>A0A933SGB1</accession>
<dbReference type="AlphaFoldDB" id="A0A933SGB1"/>
<dbReference type="CDD" id="cd03801">
    <property type="entry name" value="GT4_PimA-like"/>
    <property type="match status" value="1"/>
</dbReference>
<dbReference type="Gene3D" id="3.40.50.2000">
    <property type="entry name" value="Glycogen Phosphorylase B"/>
    <property type="match status" value="2"/>
</dbReference>
<protein>
    <submittedName>
        <fullName evidence="2">Glycosyltransferase family 4 protein</fullName>
    </submittedName>
</protein>
<comment type="caution">
    <text evidence="2">The sequence shown here is derived from an EMBL/GenBank/DDBJ whole genome shotgun (WGS) entry which is preliminary data.</text>
</comment>
<proteinExistence type="predicted"/>
<evidence type="ECO:0000313" key="2">
    <source>
        <dbReference type="EMBL" id="MBI5171165.1"/>
    </source>
</evidence>
<dbReference type="SUPFAM" id="SSF53756">
    <property type="entry name" value="UDP-Glycosyltransferase/glycogen phosphorylase"/>
    <property type="match status" value="1"/>
</dbReference>
<dbReference type="GO" id="GO:0016757">
    <property type="term" value="F:glycosyltransferase activity"/>
    <property type="evidence" value="ECO:0007669"/>
    <property type="project" value="InterPro"/>
</dbReference>
<dbReference type="EMBL" id="JACRIW010000121">
    <property type="protein sequence ID" value="MBI5171165.1"/>
    <property type="molecule type" value="Genomic_DNA"/>
</dbReference>
<dbReference type="Pfam" id="PF00534">
    <property type="entry name" value="Glycos_transf_1"/>
    <property type="match status" value="1"/>
</dbReference>
<dbReference type="PANTHER" id="PTHR12526">
    <property type="entry name" value="GLYCOSYLTRANSFERASE"/>
    <property type="match status" value="1"/>
</dbReference>
<evidence type="ECO:0000259" key="1">
    <source>
        <dbReference type="Pfam" id="PF00534"/>
    </source>
</evidence>
<feature type="domain" description="Glycosyl transferase family 1" evidence="1">
    <location>
        <begin position="154"/>
        <end position="301"/>
    </location>
</feature>